<proteinExistence type="predicted"/>
<name>A0A242A4C4_9ENTE</name>
<feature type="chain" id="PRO_5039230335" description="WxL domain-containing protein" evidence="1">
    <location>
        <begin position="31"/>
        <end position="591"/>
    </location>
</feature>
<keyword evidence="1" id="KW-0732">Signal</keyword>
<organism evidence="3 4">
    <name type="scientific">Candidatus Enterococcus testudinis</name>
    <dbReference type="NCBI Taxonomy" id="1834191"/>
    <lineage>
        <taxon>Bacteria</taxon>
        <taxon>Bacillati</taxon>
        <taxon>Bacillota</taxon>
        <taxon>Bacilli</taxon>
        <taxon>Lactobacillales</taxon>
        <taxon>Enterococcaceae</taxon>
        <taxon>Enterococcus</taxon>
    </lineage>
</organism>
<dbReference type="AlphaFoldDB" id="A0A242A4C4"/>
<comment type="caution">
    <text evidence="3">The sequence shown here is derived from an EMBL/GenBank/DDBJ whole genome shotgun (WGS) entry which is preliminary data.</text>
</comment>
<gene>
    <name evidence="3" type="ORF">A5886_000962</name>
</gene>
<dbReference type="NCBIfam" id="TIGR02167">
    <property type="entry name" value="Liste_lipo_26"/>
    <property type="match status" value="1"/>
</dbReference>
<dbReference type="STRING" id="1834191.A5886_000962"/>
<dbReference type="InterPro" id="IPR011889">
    <property type="entry name" value="Liste_lipo_26"/>
</dbReference>
<dbReference type="OrthoDB" id="2339326at2"/>
<dbReference type="EMBL" id="NGKU01000001">
    <property type="protein sequence ID" value="OTN75886.1"/>
    <property type="molecule type" value="Genomic_DNA"/>
</dbReference>
<dbReference type="InterPro" id="IPR027994">
    <property type="entry name" value="WxL_dom"/>
</dbReference>
<feature type="domain" description="WxL" evidence="2">
    <location>
        <begin position="404"/>
        <end position="591"/>
    </location>
</feature>
<dbReference type="Gene3D" id="3.80.10.10">
    <property type="entry name" value="Ribonuclease Inhibitor"/>
    <property type="match status" value="1"/>
</dbReference>
<reference evidence="3 4" key="1">
    <citation type="submission" date="2017-05" db="EMBL/GenBank/DDBJ databases">
        <title>The Genome Sequence of Enterococcus sp. 8G7_MSG3316.</title>
        <authorList>
            <consortium name="The Broad Institute Genomics Platform"/>
            <consortium name="The Broad Institute Genomic Center for Infectious Diseases"/>
            <person name="Earl A."/>
            <person name="Manson A."/>
            <person name="Schwartman J."/>
            <person name="Gilmore M."/>
            <person name="Abouelleil A."/>
            <person name="Cao P."/>
            <person name="Chapman S."/>
            <person name="Cusick C."/>
            <person name="Shea T."/>
            <person name="Young S."/>
            <person name="Neafsey D."/>
            <person name="Nusbaum C."/>
            <person name="Birren B."/>
        </authorList>
    </citation>
    <scope>NUCLEOTIDE SEQUENCE [LARGE SCALE GENOMIC DNA]</scope>
    <source>
        <strain evidence="3 4">8G7_MSG3316</strain>
    </source>
</reference>
<sequence length="591" mass="66622">MNKQQLSTFMIVLCMSVGLLLGAYSSAHTAYATTVDTTSNTTAEIEGVWGTVDWTWDSETATIVLYGGDMGEVDDAPWRTYTNVQTIDVRATIKFPINANYMFRTNNEYVHPTPTGGLVALERVIGADYFDFSETTQIDYLFQGATNLKEIDTRKWDLKHMTRINSLFNNCWSLASVDVLNWDVTNVVNMGHMMFRTYALTDFDMSNWQAKNVLYIDNMFHDATAIEALDFTGFDTSKVINSANLFTNTDALRVLKLGENSLFTNQVDLPEVDLDDTYSGKWVYNQDLAGDYFPLPCEHVTSWDLMNTYDGTKAGEYVWAPMVTVDIHFIAAETSENLIPSETIRGPALSHQDYYPPEIFGWSRGSLAAPYYTMIMGRREDATGHPVGEQQTFTITYYLPWYSIHDPVMPEETIWPIEIPDSPVDQRSLNIDYASNLQFGIGKIANDRKVYHAHALAVASDKEAPTPNFVQVTDYSPSAPGWQLSVRQKNQFVTKDNDELVGAALSFDNIEMISVHDKEAPSHFESSVHLTPAYKQTLIKAQTGEGLGTWIYRFGNEESAEESVHLEVPDHAIVLTKEYTTALIWTIEMVP</sequence>
<dbReference type="Pfam" id="PF03382">
    <property type="entry name" value="DUF285"/>
    <property type="match status" value="1"/>
</dbReference>
<evidence type="ECO:0000313" key="3">
    <source>
        <dbReference type="EMBL" id="OTN75886.1"/>
    </source>
</evidence>
<evidence type="ECO:0000259" key="2">
    <source>
        <dbReference type="Pfam" id="PF13731"/>
    </source>
</evidence>
<dbReference type="InterPro" id="IPR032675">
    <property type="entry name" value="LRR_dom_sf"/>
</dbReference>
<feature type="signal peptide" evidence="1">
    <location>
        <begin position="1"/>
        <end position="30"/>
    </location>
</feature>
<protein>
    <recommendedName>
        <fullName evidence="2">WxL domain-containing protein</fullName>
    </recommendedName>
</protein>
<keyword evidence="4" id="KW-1185">Reference proteome</keyword>
<accession>A0A242A4C4</accession>
<dbReference type="Pfam" id="PF13731">
    <property type="entry name" value="WxL"/>
    <property type="match status" value="1"/>
</dbReference>
<dbReference type="Proteomes" id="UP000195043">
    <property type="component" value="Unassembled WGS sequence"/>
</dbReference>
<dbReference type="InterPro" id="IPR005046">
    <property type="entry name" value="DUF285"/>
</dbReference>
<dbReference type="RefSeq" id="WP_086273901.1">
    <property type="nucleotide sequence ID" value="NZ_NGKU01000001.1"/>
</dbReference>
<evidence type="ECO:0000256" key="1">
    <source>
        <dbReference type="SAM" id="SignalP"/>
    </source>
</evidence>
<evidence type="ECO:0000313" key="4">
    <source>
        <dbReference type="Proteomes" id="UP000195043"/>
    </source>
</evidence>
<dbReference type="SUPFAM" id="SSF52058">
    <property type="entry name" value="L domain-like"/>
    <property type="match status" value="1"/>
</dbReference>